<comment type="caution">
    <text evidence="2">The sequence shown here is derived from an EMBL/GenBank/DDBJ whole genome shotgun (WGS) entry which is preliminary data.</text>
</comment>
<gene>
    <name evidence="2" type="ORF">J2S10_003544</name>
</gene>
<dbReference type="RefSeq" id="WP_307410129.1">
    <property type="nucleotide sequence ID" value="NZ_JAUSTW010000006.1"/>
</dbReference>
<dbReference type="EMBL" id="JAUSTW010000006">
    <property type="protein sequence ID" value="MDQ0200355.1"/>
    <property type="molecule type" value="Genomic_DNA"/>
</dbReference>
<name>A0ABT9XYL1_9BACI</name>
<evidence type="ECO:0000313" key="2">
    <source>
        <dbReference type="EMBL" id="MDQ0200355.1"/>
    </source>
</evidence>
<keyword evidence="1" id="KW-1133">Transmembrane helix</keyword>
<keyword evidence="1" id="KW-0812">Transmembrane</keyword>
<keyword evidence="1" id="KW-0472">Membrane</keyword>
<accession>A0ABT9XYL1</accession>
<feature type="transmembrane region" description="Helical" evidence="1">
    <location>
        <begin position="95"/>
        <end position="115"/>
    </location>
</feature>
<evidence type="ECO:0000313" key="3">
    <source>
        <dbReference type="Proteomes" id="UP001224122"/>
    </source>
</evidence>
<evidence type="ECO:0000256" key="1">
    <source>
        <dbReference type="SAM" id="Phobius"/>
    </source>
</evidence>
<protein>
    <submittedName>
        <fullName evidence="2">Uncharacterized protein</fullName>
    </submittedName>
</protein>
<proteinExistence type="predicted"/>
<keyword evidence="3" id="KW-1185">Reference proteome</keyword>
<reference evidence="2 3" key="1">
    <citation type="submission" date="2023-07" db="EMBL/GenBank/DDBJ databases">
        <title>Genomic Encyclopedia of Type Strains, Phase IV (KMG-IV): sequencing the most valuable type-strain genomes for metagenomic binning, comparative biology and taxonomic classification.</title>
        <authorList>
            <person name="Goeker M."/>
        </authorList>
    </citation>
    <scope>NUCLEOTIDE SEQUENCE [LARGE SCALE GENOMIC DNA]</scope>
    <source>
        <strain evidence="2 3">DSM 27594</strain>
    </source>
</reference>
<sequence>MFSLRGDAHKIFLKLEKALHKEQSIKHIKEFKEIEKVKSLYQSIDSDTLKLIYYRMVKEKNGSGIIPIFVSSIPWLIFMFSNQLSKFLFKEGSRLWLVFSFVYIVALTISVVLHFREKAWAAFHIEIIQDILYERKMQTPRDS</sequence>
<dbReference type="Proteomes" id="UP001224122">
    <property type="component" value="Unassembled WGS sequence"/>
</dbReference>
<feature type="transmembrane region" description="Helical" evidence="1">
    <location>
        <begin position="64"/>
        <end position="83"/>
    </location>
</feature>
<organism evidence="2 3">
    <name type="scientific">Neobacillus ginsengisoli</name>
    <dbReference type="NCBI Taxonomy" id="904295"/>
    <lineage>
        <taxon>Bacteria</taxon>
        <taxon>Bacillati</taxon>
        <taxon>Bacillota</taxon>
        <taxon>Bacilli</taxon>
        <taxon>Bacillales</taxon>
        <taxon>Bacillaceae</taxon>
        <taxon>Neobacillus</taxon>
    </lineage>
</organism>